<sequence>MPCPAQTSCPDLSPLMYTALKISHSTLLSVRSTELFKAMKKPSKTYQQEEPSPETKLVTEVDVAPVPDGWTSKRRLEERTQERTT</sequence>
<dbReference type="AlphaFoldDB" id="T1GQZ4"/>
<dbReference type="HOGENOM" id="CLU_2515247_0_0_1"/>
<protein>
    <submittedName>
        <fullName evidence="1">Uncharacterized protein</fullName>
    </submittedName>
</protein>
<dbReference type="EnsemblMetazoa" id="MESCA006061-RA">
    <property type="protein sequence ID" value="MESCA006061-PA"/>
    <property type="gene ID" value="MESCA006061"/>
</dbReference>
<dbReference type="EMBL" id="CAQQ02040988">
    <property type="status" value="NOT_ANNOTATED_CDS"/>
    <property type="molecule type" value="Genomic_DNA"/>
</dbReference>
<accession>T1GQZ4</accession>
<proteinExistence type="predicted"/>
<name>T1GQZ4_MEGSC</name>
<reference evidence="1" key="2">
    <citation type="submission" date="2015-06" db="UniProtKB">
        <authorList>
            <consortium name="EnsemblMetazoa"/>
        </authorList>
    </citation>
    <scope>IDENTIFICATION</scope>
</reference>
<evidence type="ECO:0000313" key="2">
    <source>
        <dbReference type="Proteomes" id="UP000015102"/>
    </source>
</evidence>
<evidence type="ECO:0000313" key="1">
    <source>
        <dbReference type="EnsemblMetazoa" id="MESCA006061-PA"/>
    </source>
</evidence>
<organism evidence="1 2">
    <name type="scientific">Megaselia scalaris</name>
    <name type="common">Humpbacked fly</name>
    <name type="synonym">Phora scalaris</name>
    <dbReference type="NCBI Taxonomy" id="36166"/>
    <lineage>
        <taxon>Eukaryota</taxon>
        <taxon>Metazoa</taxon>
        <taxon>Ecdysozoa</taxon>
        <taxon>Arthropoda</taxon>
        <taxon>Hexapoda</taxon>
        <taxon>Insecta</taxon>
        <taxon>Pterygota</taxon>
        <taxon>Neoptera</taxon>
        <taxon>Endopterygota</taxon>
        <taxon>Diptera</taxon>
        <taxon>Brachycera</taxon>
        <taxon>Muscomorpha</taxon>
        <taxon>Platypezoidea</taxon>
        <taxon>Phoridae</taxon>
        <taxon>Megaseliini</taxon>
        <taxon>Megaselia</taxon>
    </lineage>
</organism>
<dbReference type="EMBL" id="CAQQ02040989">
    <property type="status" value="NOT_ANNOTATED_CDS"/>
    <property type="molecule type" value="Genomic_DNA"/>
</dbReference>
<dbReference type="Proteomes" id="UP000015102">
    <property type="component" value="Unassembled WGS sequence"/>
</dbReference>
<reference evidence="2" key="1">
    <citation type="submission" date="2013-02" db="EMBL/GenBank/DDBJ databases">
        <authorList>
            <person name="Hughes D."/>
        </authorList>
    </citation>
    <scope>NUCLEOTIDE SEQUENCE</scope>
    <source>
        <strain>Durham</strain>
        <strain evidence="2">NC isolate 2 -- Noor lab</strain>
    </source>
</reference>
<keyword evidence="2" id="KW-1185">Reference proteome</keyword>